<dbReference type="EMBL" id="LKAM01000010">
    <property type="protein sequence ID" value="KUM46739.1"/>
    <property type="molecule type" value="Genomic_DNA"/>
</dbReference>
<feature type="chain" id="PRO_5007100128" evidence="1">
    <location>
        <begin position="20"/>
        <end position="33"/>
    </location>
</feature>
<sequence>MWLLLLLLHLYLHIDLVPALPLHKLRDQLDQQS</sequence>
<accession>A0A101LWP2</accession>
<proteinExistence type="predicted"/>
<feature type="signal peptide" evidence="1">
    <location>
        <begin position="1"/>
        <end position="19"/>
    </location>
</feature>
<keyword evidence="2" id="KW-0496">Mitochondrion</keyword>
<evidence type="ECO:0000256" key="1">
    <source>
        <dbReference type="SAM" id="SignalP"/>
    </source>
</evidence>
<dbReference type="AlphaFoldDB" id="A0A101LWP2"/>
<name>A0A101LWP2_PICGL</name>
<geneLocation type="mitochondrion" evidence="2"/>
<comment type="caution">
    <text evidence="2">The sequence shown here is derived from an EMBL/GenBank/DDBJ whole genome shotgun (WGS) entry which is preliminary data.</text>
</comment>
<protein>
    <submittedName>
        <fullName evidence="2">Uncharacterized protein</fullName>
    </submittedName>
</protein>
<gene>
    <name evidence="2" type="ORF">ABT39_MTgene1419</name>
</gene>
<organism evidence="2">
    <name type="scientific">Picea glauca</name>
    <name type="common">White spruce</name>
    <name type="synonym">Pinus glauca</name>
    <dbReference type="NCBI Taxonomy" id="3330"/>
    <lineage>
        <taxon>Eukaryota</taxon>
        <taxon>Viridiplantae</taxon>
        <taxon>Streptophyta</taxon>
        <taxon>Embryophyta</taxon>
        <taxon>Tracheophyta</taxon>
        <taxon>Spermatophyta</taxon>
        <taxon>Pinopsida</taxon>
        <taxon>Pinidae</taxon>
        <taxon>Conifers I</taxon>
        <taxon>Pinales</taxon>
        <taxon>Pinaceae</taxon>
        <taxon>Picea</taxon>
    </lineage>
</organism>
<reference evidence="2" key="1">
    <citation type="journal article" date="2015" name="Genome Biol. Evol.">
        <title>Organellar Genomes of White Spruce (Picea glauca): Assembly and Annotation.</title>
        <authorList>
            <person name="Jackman S.D."/>
            <person name="Warren R.L."/>
            <person name="Gibb E.A."/>
            <person name="Vandervalk B.P."/>
            <person name="Mohamadi H."/>
            <person name="Chu J."/>
            <person name="Raymond A."/>
            <person name="Pleasance S."/>
            <person name="Coope R."/>
            <person name="Wildung M.R."/>
            <person name="Ritland C.E."/>
            <person name="Bousquet J."/>
            <person name="Jones S.J."/>
            <person name="Bohlmann J."/>
            <person name="Birol I."/>
        </authorList>
    </citation>
    <scope>NUCLEOTIDE SEQUENCE [LARGE SCALE GENOMIC DNA]</scope>
    <source>
        <tissue evidence="2">Flushing bud</tissue>
    </source>
</reference>
<keyword evidence="1" id="KW-0732">Signal</keyword>
<evidence type="ECO:0000313" key="2">
    <source>
        <dbReference type="EMBL" id="KUM46739.1"/>
    </source>
</evidence>